<feature type="transmembrane region" description="Helical" evidence="2">
    <location>
        <begin position="68"/>
        <end position="89"/>
    </location>
</feature>
<dbReference type="Pfam" id="PF07786">
    <property type="entry name" value="HGSNAT_cat"/>
    <property type="match status" value="1"/>
</dbReference>
<feature type="domain" description="Heparan-alpha-glucosaminide N-acetyltransferase catalytic" evidence="3">
    <location>
        <begin position="26"/>
        <end position="254"/>
    </location>
</feature>
<organism evidence="4 5">
    <name type="scientific">Acidovorax kalamii</name>
    <dbReference type="NCBI Taxonomy" id="2004485"/>
    <lineage>
        <taxon>Bacteria</taxon>
        <taxon>Pseudomonadati</taxon>
        <taxon>Pseudomonadota</taxon>
        <taxon>Betaproteobacteria</taxon>
        <taxon>Burkholderiales</taxon>
        <taxon>Comamonadaceae</taxon>
        <taxon>Acidovorax</taxon>
    </lineage>
</organism>
<feature type="transmembrane region" description="Helical" evidence="2">
    <location>
        <begin position="35"/>
        <end position="56"/>
    </location>
</feature>
<keyword evidence="2" id="KW-1133">Transmembrane helix</keyword>
<accession>A0A235EID2</accession>
<protein>
    <recommendedName>
        <fullName evidence="3">Heparan-alpha-glucosaminide N-acetyltransferase catalytic domain-containing protein</fullName>
    </recommendedName>
</protein>
<evidence type="ECO:0000313" key="4">
    <source>
        <dbReference type="EMBL" id="OYD48749.1"/>
    </source>
</evidence>
<name>A0A235EID2_9BURK</name>
<gene>
    <name evidence="4" type="ORF">CBY09_18200</name>
</gene>
<evidence type="ECO:0000313" key="5">
    <source>
        <dbReference type="Proteomes" id="UP000215441"/>
    </source>
</evidence>
<feature type="transmembrane region" description="Helical" evidence="2">
    <location>
        <begin position="149"/>
        <end position="173"/>
    </location>
</feature>
<dbReference type="EMBL" id="NOIG01000011">
    <property type="protein sequence ID" value="OYD48749.1"/>
    <property type="molecule type" value="Genomic_DNA"/>
</dbReference>
<evidence type="ECO:0000256" key="2">
    <source>
        <dbReference type="SAM" id="Phobius"/>
    </source>
</evidence>
<comment type="caution">
    <text evidence="4">The sequence shown here is derived from an EMBL/GenBank/DDBJ whole genome shotgun (WGS) entry which is preliminary data.</text>
</comment>
<dbReference type="InterPro" id="IPR012429">
    <property type="entry name" value="HGSNAT_cat"/>
</dbReference>
<dbReference type="AlphaFoldDB" id="A0A235EID2"/>
<dbReference type="RefSeq" id="WP_094290979.1">
    <property type="nucleotide sequence ID" value="NZ_NOIG01000011.1"/>
</dbReference>
<evidence type="ECO:0000256" key="1">
    <source>
        <dbReference type="SAM" id="MobiDB-lite"/>
    </source>
</evidence>
<proteinExistence type="predicted"/>
<keyword evidence="2" id="KW-0812">Transmembrane</keyword>
<dbReference type="OrthoDB" id="9807591at2"/>
<feature type="transmembrane region" description="Helical" evidence="2">
    <location>
        <begin position="249"/>
        <end position="268"/>
    </location>
</feature>
<reference evidence="4 5" key="1">
    <citation type="submission" date="2017-07" db="EMBL/GenBank/DDBJ databases">
        <title>Acidovorax KNDSW TSA 6 genome sequence and assembly.</title>
        <authorList>
            <person name="Mayilraj S."/>
        </authorList>
    </citation>
    <scope>NUCLEOTIDE SEQUENCE [LARGE SCALE GENOMIC DNA]</scope>
    <source>
        <strain evidence="4 5">KNDSW-TSA6</strain>
    </source>
</reference>
<feature type="region of interest" description="Disordered" evidence="1">
    <location>
        <begin position="1"/>
        <end position="22"/>
    </location>
</feature>
<dbReference type="Proteomes" id="UP000215441">
    <property type="component" value="Unassembled WGS sequence"/>
</dbReference>
<keyword evidence="2" id="KW-0472">Membrane</keyword>
<feature type="transmembrane region" description="Helical" evidence="2">
    <location>
        <begin position="208"/>
        <end position="228"/>
    </location>
</feature>
<keyword evidence="5" id="KW-1185">Reference proteome</keyword>
<evidence type="ECO:0000259" key="3">
    <source>
        <dbReference type="Pfam" id="PF07786"/>
    </source>
</evidence>
<sequence length="270" mass="30618">MKRPLPVSPSSASSPWAGTPTTTGQRYDAVDSLRGVAMVWMTAFHFCFDLSHFGFWPQNFRVDPFWTAQRTVIVSLFLFCAGLGQAIAWHQGQGWQRFGRRWMQIAGCALLVTLGSFAMFPQSFIYFGVLHGMAVMLLIARCTANWGRWLWLAGLVAVALPFLAQHLLVGSWVEAAPWFNGRSLNWLGLVSRKPFTEDYVPVFPWLGVMWWGLAAGQWMLSLRSVLLWRPLPGIVRPLSVLGRWSLSYYMLHQPVMIGLLMAVAWWLGRP</sequence>
<feature type="transmembrane region" description="Helical" evidence="2">
    <location>
        <begin position="124"/>
        <end position="142"/>
    </location>
</feature>
<feature type="transmembrane region" description="Helical" evidence="2">
    <location>
        <begin position="101"/>
        <end position="118"/>
    </location>
</feature>